<reference evidence="1 2" key="1">
    <citation type="submission" date="2024-08" db="EMBL/GenBank/DDBJ databases">
        <title>Gnathostoma spinigerum genome.</title>
        <authorList>
            <person name="Gonzalez-Bertolin B."/>
            <person name="Monzon S."/>
            <person name="Zaballos A."/>
            <person name="Jimenez P."/>
            <person name="Dekumyoy P."/>
            <person name="Varona S."/>
            <person name="Cuesta I."/>
            <person name="Sumanam S."/>
            <person name="Adisakwattana P."/>
            <person name="Gasser R.B."/>
            <person name="Hernandez-Gonzalez A."/>
            <person name="Young N.D."/>
            <person name="Perteguer M.J."/>
        </authorList>
    </citation>
    <scope>NUCLEOTIDE SEQUENCE [LARGE SCALE GENOMIC DNA]</scope>
    <source>
        <strain evidence="1">AL3</strain>
        <tissue evidence="1">Liver</tissue>
    </source>
</reference>
<comment type="caution">
    <text evidence="1">The sequence shown here is derived from an EMBL/GenBank/DDBJ whole genome shotgun (WGS) entry which is preliminary data.</text>
</comment>
<dbReference type="Proteomes" id="UP001608902">
    <property type="component" value="Unassembled WGS sequence"/>
</dbReference>
<accession>A0ABD6F2F7</accession>
<protein>
    <submittedName>
        <fullName evidence="1">Uncharacterized protein</fullName>
    </submittedName>
</protein>
<name>A0ABD6F2F7_9BILA</name>
<evidence type="ECO:0000313" key="1">
    <source>
        <dbReference type="EMBL" id="MFH4985074.1"/>
    </source>
</evidence>
<sequence>MALKVAHIKHHSKSVKIDVPTETVVYGSLLKKNGIRALLAKYKRQSVGQNRQRVRGSYWVFLSRITPWKYHDLPSSNLSCALPAAMKYWSWEITMKAVHISCFHLSASAEINNDDTIEVVG</sequence>
<dbReference type="AlphaFoldDB" id="A0ABD6F2F7"/>
<evidence type="ECO:0000313" key="2">
    <source>
        <dbReference type="Proteomes" id="UP001608902"/>
    </source>
</evidence>
<gene>
    <name evidence="1" type="ORF">AB6A40_011783</name>
</gene>
<proteinExistence type="predicted"/>
<dbReference type="EMBL" id="JBGFUD010030316">
    <property type="protein sequence ID" value="MFH4985074.1"/>
    <property type="molecule type" value="Genomic_DNA"/>
</dbReference>
<keyword evidence="2" id="KW-1185">Reference proteome</keyword>
<organism evidence="1 2">
    <name type="scientific">Gnathostoma spinigerum</name>
    <dbReference type="NCBI Taxonomy" id="75299"/>
    <lineage>
        <taxon>Eukaryota</taxon>
        <taxon>Metazoa</taxon>
        <taxon>Ecdysozoa</taxon>
        <taxon>Nematoda</taxon>
        <taxon>Chromadorea</taxon>
        <taxon>Rhabditida</taxon>
        <taxon>Spirurina</taxon>
        <taxon>Gnathostomatomorpha</taxon>
        <taxon>Gnathostomatoidea</taxon>
        <taxon>Gnathostomatidae</taxon>
        <taxon>Gnathostoma</taxon>
    </lineage>
</organism>